<evidence type="ECO:0000313" key="8">
    <source>
        <dbReference type="Proteomes" id="UP000295008"/>
    </source>
</evidence>
<reference evidence="7 8" key="1">
    <citation type="submission" date="2019-03" db="EMBL/GenBank/DDBJ databases">
        <title>Genomic Encyclopedia of Type Strains, Phase IV (KMG-IV): sequencing the most valuable type-strain genomes for metagenomic binning, comparative biology and taxonomic classification.</title>
        <authorList>
            <person name="Goeker M."/>
        </authorList>
    </citation>
    <scope>NUCLEOTIDE SEQUENCE [LARGE SCALE GENOMIC DNA]</scope>
    <source>
        <strain evidence="7 8">LX-B</strain>
    </source>
</reference>
<keyword evidence="5" id="KW-0732">Signal</keyword>
<dbReference type="InterPro" id="IPR000184">
    <property type="entry name" value="Bac_surfAg_D15"/>
</dbReference>
<dbReference type="InterPro" id="IPR039910">
    <property type="entry name" value="D15-like"/>
</dbReference>
<dbReference type="InterPro" id="IPR010827">
    <property type="entry name" value="BamA/TamA_POTRA"/>
</dbReference>
<keyword evidence="3" id="KW-0812">Transmembrane</keyword>
<dbReference type="Pfam" id="PF07244">
    <property type="entry name" value="POTRA"/>
    <property type="match status" value="2"/>
</dbReference>
<dbReference type="RefSeq" id="WP_132015875.1">
    <property type="nucleotide sequence ID" value="NZ_SLUN01000027.1"/>
</dbReference>
<name>A0A4V2QCY7_HYDET</name>
<feature type="signal peptide" evidence="5">
    <location>
        <begin position="1"/>
        <end position="29"/>
    </location>
</feature>
<dbReference type="Gene3D" id="3.10.20.310">
    <property type="entry name" value="membrane protein fhac"/>
    <property type="match status" value="2"/>
</dbReference>
<accession>A0A4V2QCY7</accession>
<dbReference type="PANTHER" id="PTHR12815">
    <property type="entry name" value="SORTING AND ASSEMBLY MACHINERY SAMM50 PROTEIN FAMILY MEMBER"/>
    <property type="match status" value="1"/>
</dbReference>
<evidence type="ECO:0000256" key="3">
    <source>
        <dbReference type="ARBA" id="ARBA00022692"/>
    </source>
</evidence>
<keyword evidence="4" id="KW-0472">Membrane</keyword>
<dbReference type="OrthoDB" id="9776356at2"/>
<evidence type="ECO:0000259" key="6">
    <source>
        <dbReference type="PROSITE" id="PS51779"/>
    </source>
</evidence>
<keyword evidence="2" id="KW-1134">Transmembrane beta strand</keyword>
<dbReference type="InterPro" id="IPR034746">
    <property type="entry name" value="POTRA"/>
</dbReference>
<dbReference type="Proteomes" id="UP000295008">
    <property type="component" value="Unassembled WGS sequence"/>
</dbReference>
<proteinExistence type="predicted"/>
<comment type="subcellular location">
    <subcellularLocation>
        <location evidence="1">Membrane</location>
    </subcellularLocation>
</comment>
<dbReference type="PANTHER" id="PTHR12815:SF18">
    <property type="entry name" value="SORTING AND ASSEMBLY MACHINERY COMPONENT 50 HOMOLOG"/>
    <property type="match status" value="1"/>
</dbReference>
<dbReference type="Pfam" id="PF01103">
    <property type="entry name" value="Omp85"/>
    <property type="match status" value="1"/>
</dbReference>
<comment type="caution">
    <text evidence="7">The sequence shown here is derived from an EMBL/GenBank/DDBJ whole genome shotgun (WGS) entry which is preliminary data.</text>
</comment>
<dbReference type="Gene3D" id="2.40.160.50">
    <property type="entry name" value="membrane protein fhac: a member of the omp85/tpsb transporter family"/>
    <property type="match status" value="1"/>
</dbReference>
<evidence type="ECO:0000256" key="1">
    <source>
        <dbReference type="ARBA" id="ARBA00004370"/>
    </source>
</evidence>
<dbReference type="EMBL" id="SLUN01000027">
    <property type="protein sequence ID" value="TCL62207.1"/>
    <property type="molecule type" value="Genomic_DNA"/>
</dbReference>
<evidence type="ECO:0000256" key="4">
    <source>
        <dbReference type="ARBA" id="ARBA00023136"/>
    </source>
</evidence>
<dbReference type="AlphaFoldDB" id="A0A4V2QCY7"/>
<evidence type="ECO:0000256" key="2">
    <source>
        <dbReference type="ARBA" id="ARBA00022452"/>
    </source>
</evidence>
<sequence>MNLFSRIRGIVTIAVVLCLMLALAYPVTAETSPTVLMFDVEGNTRVPAEKILGAISNTKIGDPFDVRKVEADMKSIMALGYFSDINLKTEKMFDGVKVVFEVVENPTLKEIQLIGLTKVKQEELKTFFTQKTGDVFSAAVFRDDLSKALKYCRETKGLFIEPKSEGQISISADGVVRVELVELKYGKIVIKGLEKTKESVILRELSIREGDIINYNELKEDYMNIMRLRLFDGVEPRLEKSVIPNSYDVIFEVKEAQTGSFSFGVTFGQSDGKVGGVLGYSEGNLMGLGQNISLDLNFSESEQNAQFSFYEPWLDSKHTSFGVSMWNTDNNFYSTLSTWYPGDAKDYYIHLIETGLSLSFGRPLGKDTRGTVRFSFQRDNIPTGDILDSDDGNSVSLGDPALPTEFWDNSVGLNVTKNRLSYQDRNFVDGGYQLSADYSVAGRYLGGEFNYQKGTLEGKWFHSFSPNLVLGTRLQGSLVSGDYPDYDALYLGGMYKLRGYADQRFDNNISKQLIGDQYLLSNTELRYRLPSNKSLEFVVFYDAGQINNNIGGGSSFKSDYGIGIRYNIPLLGVLRLDQAWNTDKGDGNRLVFSLGEMF</sequence>
<feature type="domain" description="POTRA" evidence="6">
    <location>
        <begin position="33"/>
        <end position="105"/>
    </location>
</feature>
<evidence type="ECO:0000256" key="5">
    <source>
        <dbReference type="SAM" id="SignalP"/>
    </source>
</evidence>
<feature type="chain" id="PRO_5021016644" evidence="5">
    <location>
        <begin position="30"/>
        <end position="598"/>
    </location>
</feature>
<evidence type="ECO:0000313" key="7">
    <source>
        <dbReference type="EMBL" id="TCL62207.1"/>
    </source>
</evidence>
<keyword evidence="8" id="KW-1185">Reference proteome</keyword>
<dbReference type="GO" id="GO:0019867">
    <property type="term" value="C:outer membrane"/>
    <property type="evidence" value="ECO:0007669"/>
    <property type="project" value="InterPro"/>
</dbReference>
<organism evidence="7 8">
    <name type="scientific">Hydrogenispora ethanolica</name>
    <dbReference type="NCBI Taxonomy" id="1082276"/>
    <lineage>
        <taxon>Bacteria</taxon>
        <taxon>Bacillati</taxon>
        <taxon>Bacillota</taxon>
        <taxon>Hydrogenispora</taxon>
    </lineage>
</organism>
<dbReference type="PROSITE" id="PS51779">
    <property type="entry name" value="POTRA"/>
    <property type="match status" value="1"/>
</dbReference>
<protein>
    <submittedName>
        <fullName evidence="7">Beta-barrel assembly machine subunit BamA</fullName>
    </submittedName>
</protein>
<gene>
    <name evidence="7" type="ORF">EDC14_102758</name>
</gene>